<dbReference type="Pfam" id="PF07538">
    <property type="entry name" value="ChW"/>
    <property type="match status" value="3"/>
</dbReference>
<dbReference type="SMART" id="SM00728">
    <property type="entry name" value="ChW"/>
    <property type="match status" value="3"/>
</dbReference>
<dbReference type="AlphaFoldDB" id="A0A1D3TYN3"/>
<sequence>MDDLDKAGKLEFTSFPVFLRTDRLITLDIQLEEGSVANRYNLVENGDFSGTGTVPPGWWNTNLAGGDGLVATTDLNHPKTLDATVLKVGGTYGAMKGIGGAVYLSGSAGDTFSLGAWAKGDSVPSGAFDVRAAFVPASGSASWVSLPFSRNSGDWQYLSDVIKAPIAYVRIDIYVIYESNANTAWFDGIQLYKEEFGDSYSYDSKGNLTAVSDIAKNSSTFAYDGSSNLISATDPKGSSFTYSYDGNHNITQAASAQNVVYSFTYDASGNPLTTKIGDAAAYIRSSAAYTSDGNYISSMTDSSGNTVGYSYDMAKGTLSGITDANGKATSYAYDSMNRLTSVSKTADGQAVTNSYTYVKDRISQIAHNGFSYSFGYDSLGNCTSVAAGAQTLIANSYEGRTGKLLESAYGNGQKVSTLYDGNDNAIGKVYSGDNPQNITYSGNIQNVGMTTVAGNGTLLGTTGQGLRLESLAASLSDAPAGMHIKYQAHVQDIGWQGWAYDGATAGTIGQSRRMEAVCIKLEGAPAGYTVQYQVHVQGLGWMDPVQDGQMAGTMGRSLGIEAIRITVVRQRTGYRFDAAANLAYLEDYVNGTSFRYSYDLSDRLTRVEEPNGNYLAYGYDNNSNRNLVTEQAGGSTYETGYAFDKDNRPTATTFTRASENTITQSYDSLARLTGTSVDTGAAVYSTAYGYLPGAEGSQTTRVGSITNNGAAISYTYDSNGNIATITQNGQAIRYSYNELNEVVREDSQVLDRTVIYRYDQGGNILDKTTYPYTTGSLGTPISTVSYGYEDSSWKDKLTSYDGKAITYDAIGNPLAYDGWTFGWEEGRQLASMSGNGKAITCKYNDAGIRTSKTVDGTTTSYQLAGDRVISESDGTTRIHYTYDSSGNLVSMDRGEYRTADLYENTGSHSPVQIAGTGSAAEKLTAASTFSKVSVCCPSWNNNIGDLTLRLYRWDTSYSTTIAQTPVASKTFHDFTDNQWLELGFAPQAPGEYLWVLDNPSETVGVWKHENSTNSNTAYVNGAAVSGDFESRIGYVGTSYYYIRNAQGDIIGLFDSTGTQVVSYTYDTWGKLVSTTGSLAGTVGEENPYRYRGYRYDDETGLYYLQSRYYNPEWGRFVNADDIEMLFEEQDNLLQYNLFAYCLNNPVGEMKK</sequence>
<evidence type="ECO:0000313" key="1">
    <source>
        <dbReference type="EMBL" id="SCP99586.1"/>
    </source>
</evidence>
<organism evidence="1 2">
    <name type="scientific">Anaerobium acetethylicum</name>
    <dbReference type="NCBI Taxonomy" id="1619234"/>
    <lineage>
        <taxon>Bacteria</taxon>
        <taxon>Bacillati</taxon>
        <taxon>Bacillota</taxon>
        <taxon>Clostridia</taxon>
        <taxon>Lachnospirales</taxon>
        <taxon>Lachnospiraceae</taxon>
        <taxon>Anaerobium</taxon>
    </lineage>
</organism>
<dbReference type="NCBIfam" id="TIGR03696">
    <property type="entry name" value="Rhs_assc_core"/>
    <property type="match status" value="1"/>
</dbReference>
<dbReference type="InterPro" id="IPR022385">
    <property type="entry name" value="Rhs_assc_core"/>
</dbReference>
<evidence type="ECO:0000313" key="2">
    <source>
        <dbReference type="Proteomes" id="UP000199315"/>
    </source>
</evidence>
<dbReference type="NCBIfam" id="TIGR01643">
    <property type="entry name" value="YD_repeat_2x"/>
    <property type="match status" value="1"/>
</dbReference>
<accession>A0A1D3TYN3</accession>
<dbReference type="Pfam" id="PF05593">
    <property type="entry name" value="RHS_repeat"/>
    <property type="match status" value="2"/>
</dbReference>
<dbReference type="OrthoDB" id="9815752at2"/>
<dbReference type="InterPro" id="IPR050708">
    <property type="entry name" value="T6SS_VgrG/RHS"/>
</dbReference>
<dbReference type="EMBL" id="FMKA01000047">
    <property type="protein sequence ID" value="SCP99586.1"/>
    <property type="molecule type" value="Genomic_DNA"/>
</dbReference>
<reference evidence="1 2" key="1">
    <citation type="submission" date="2016-09" db="EMBL/GenBank/DDBJ databases">
        <authorList>
            <person name="Capua I."/>
            <person name="De Benedictis P."/>
            <person name="Joannis T."/>
            <person name="Lombin L.H."/>
            <person name="Cattoli G."/>
        </authorList>
    </citation>
    <scope>NUCLEOTIDE SEQUENCE [LARGE SCALE GENOMIC DNA]</scope>
    <source>
        <strain evidence="1 2">GluBS11</strain>
    </source>
</reference>
<dbReference type="STRING" id="1619234.SAMN05421730_104718"/>
<protein>
    <submittedName>
        <fullName evidence="1">RHS repeat-associated core domain-containing protein</fullName>
    </submittedName>
</protein>
<dbReference type="PANTHER" id="PTHR32305:SF15">
    <property type="entry name" value="PROTEIN RHSA-RELATED"/>
    <property type="match status" value="1"/>
</dbReference>
<dbReference type="Gene3D" id="2.180.10.10">
    <property type="entry name" value="RHS repeat-associated core"/>
    <property type="match status" value="3"/>
</dbReference>
<dbReference type="Proteomes" id="UP000199315">
    <property type="component" value="Unassembled WGS sequence"/>
</dbReference>
<gene>
    <name evidence="1" type="ORF">SAMN05421730_104718</name>
</gene>
<dbReference type="InterPro" id="IPR006530">
    <property type="entry name" value="YD"/>
</dbReference>
<keyword evidence="2" id="KW-1185">Reference proteome</keyword>
<name>A0A1D3TYN3_9FIRM</name>
<dbReference type="InterPro" id="IPR006637">
    <property type="entry name" value="ChW"/>
</dbReference>
<proteinExistence type="predicted"/>
<dbReference type="PANTHER" id="PTHR32305">
    <property type="match status" value="1"/>
</dbReference>
<dbReference type="InterPro" id="IPR031325">
    <property type="entry name" value="RHS_repeat"/>
</dbReference>